<dbReference type="Gene3D" id="6.10.140.1070">
    <property type="match status" value="1"/>
</dbReference>
<name>A0A8I3PFX5_CANLF</name>
<proteinExistence type="predicted"/>
<accession>A0A8I3PFX5</accession>
<evidence type="ECO:0000313" key="3">
    <source>
        <dbReference type="Proteomes" id="UP000805418"/>
    </source>
</evidence>
<feature type="region of interest" description="Disordered" evidence="1">
    <location>
        <begin position="38"/>
        <end position="60"/>
    </location>
</feature>
<dbReference type="GeneTree" id="ENSGT01150000290456"/>
<reference evidence="2" key="2">
    <citation type="submission" date="2025-08" db="UniProtKB">
        <authorList>
            <consortium name="Ensembl"/>
        </authorList>
    </citation>
    <scope>IDENTIFICATION</scope>
    <source>
        <strain evidence="2">Boxer</strain>
    </source>
</reference>
<keyword evidence="3" id="KW-1185">Reference proteome</keyword>
<dbReference type="Proteomes" id="UP000805418">
    <property type="component" value="Chromosome 32"/>
</dbReference>
<evidence type="ECO:0000313" key="2">
    <source>
        <dbReference type="Ensembl" id="ENSCAFP00845031435.1"/>
    </source>
</evidence>
<reference evidence="2" key="1">
    <citation type="submission" date="2020-03" db="EMBL/GenBank/DDBJ databases">
        <title>Long-read based genome assembly of a Labrador retriever dog.</title>
        <authorList>
            <person name="Eory L."/>
            <person name="Zhang W."/>
            <person name="Schoenebeck J."/>
        </authorList>
    </citation>
    <scope>NUCLEOTIDE SEQUENCE [LARGE SCALE GENOMIC DNA]</scope>
    <source>
        <strain evidence="2">Labrador retriever</strain>
    </source>
</reference>
<evidence type="ECO:0000256" key="1">
    <source>
        <dbReference type="SAM" id="MobiDB-lite"/>
    </source>
</evidence>
<dbReference type="Ensembl" id="ENSCAFT00845040138.1">
    <property type="protein sequence ID" value="ENSCAFP00845031435.1"/>
    <property type="gene ID" value="ENSCAFG00845022736.1"/>
</dbReference>
<reference evidence="2" key="3">
    <citation type="submission" date="2025-09" db="UniProtKB">
        <authorList>
            <consortium name="Ensembl"/>
        </authorList>
    </citation>
    <scope>IDENTIFICATION</scope>
    <source>
        <strain evidence="2">Boxer</strain>
    </source>
</reference>
<organism evidence="2 3">
    <name type="scientific">Canis lupus familiaris</name>
    <name type="common">Dog</name>
    <name type="synonym">Canis familiaris</name>
    <dbReference type="NCBI Taxonomy" id="9615"/>
    <lineage>
        <taxon>Eukaryota</taxon>
        <taxon>Metazoa</taxon>
        <taxon>Chordata</taxon>
        <taxon>Craniata</taxon>
        <taxon>Vertebrata</taxon>
        <taxon>Euteleostomi</taxon>
        <taxon>Mammalia</taxon>
        <taxon>Eutheria</taxon>
        <taxon>Laurasiatheria</taxon>
        <taxon>Carnivora</taxon>
        <taxon>Caniformia</taxon>
        <taxon>Canidae</taxon>
        <taxon>Canis</taxon>
    </lineage>
</organism>
<protein>
    <submittedName>
        <fullName evidence="2">Uncharacterized protein</fullName>
    </submittedName>
</protein>
<dbReference type="AlphaFoldDB" id="A0A8I3PFX5"/>
<sequence>MSTGSKTAEIKAKMAQIQKNKTTGHHLRLLKACLAKPHRSLGGADGIPRRAPALGSSRYH</sequence>